<dbReference type="Pfam" id="PF12937">
    <property type="entry name" value="F-box-like"/>
    <property type="match status" value="1"/>
</dbReference>
<feature type="domain" description="F-box" evidence="1">
    <location>
        <begin position="4"/>
        <end position="46"/>
    </location>
</feature>
<dbReference type="SUPFAM" id="SSF52047">
    <property type="entry name" value="RNI-like"/>
    <property type="match status" value="1"/>
</dbReference>
<dbReference type="InterPro" id="IPR036047">
    <property type="entry name" value="F-box-like_dom_sf"/>
</dbReference>
<reference evidence="2" key="1">
    <citation type="submission" date="2014-09" db="EMBL/GenBank/DDBJ databases">
        <title>Draft genome sequence of an oleaginous Mucoromycotina fungus Mucor ambiguus NBRC6742.</title>
        <authorList>
            <person name="Takeda I."/>
            <person name="Yamane N."/>
            <person name="Morita T."/>
            <person name="Tamano K."/>
            <person name="Machida M."/>
            <person name="Baker S."/>
            <person name="Koike H."/>
        </authorList>
    </citation>
    <scope>NUCLEOTIDE SEQUENCE</scope>
    <source>
        <strain evidence="2">NBRC 6742</strain>
    </source>
</reference>
<keyword evidence="3" id="KW-1185">Reference proteome</keyword>
<proteinExistence type="predicted"/>
<dbReference type="InterPro" id="IPR032675">
    <property type="entry name" value="LRR_dom_sf"/>
</dbReference>
<dbReference type="OrthoDB" id="2283774at2759"/>
<gene>
    <name evidence="2" type="ORF">MAM1_0087d04765</name>
</gene>
<name>A0A0C9LUM7_9FUNG</name>
<organism evidence="2">
    <name type="scientific">Mucor ambiguus</name>
    <dbReference type="NCBI Taxonomy" id="91626"/>
    <lineage>
        <taxon>Eukaryota</taxon>
        <taxon>Fungi</taxon>
        <taxon>Fungi incertae sedis</taxon>
        <taxon>Mucoromycota</taxon>
        <taxon>Mucoromycotina</taxon>
        <taxon>Mucoromycetes</taxon>
        <taxon>Mucorales</taxon>
        <taxon>Mucorineae</taxon>
        <taxon>Mucoraceae</taxon>
        <taxon>Mucor</taxon>
    </lineage>
</organism>
<protein>
    <recommendedName>
        <fullName evidence="1">F-box domain-containing protein</fullName>
    </recommendedName>
</protein>
<dbReference type="SUPFAM" id="SSF81383">
    <property type="entry name" value="F-box domain"/>
    <property type="match status" value="1"/>
</dbReference>
<evidence type="ECO:0000259" key="1">
    <source>
        <dbReference type="Pfam" id="PF12937"/>
    </source>
</evidence>
<accession>A0A0C9LUM7</accession>
<dbReference type="Proteomes" id="UP000053815">
    <property type="component" value="Unassembled WGS sequence"/>
</dbReference>
<evidence type="ECO:0000313" key="3">
    <source>
        <dbReference type="Proteomes" id="UP000053815"/>
    </source>
</evidence>
<evidence type="ECO:0000313" key="2">
    <source>
        <dbReference type="EMBL" id="GAN05295.1"/>
    </source>
</evidence>
<dbReference type="Gene3D" id="3.80.10.10">
    <property type="entry name" value="Ribonuclease Inhibitor"/>
    <property type="match status" value="1"/>
</dbReference>
<dbReference type="EMBL" id="DF836376">
    <property type="protein sequence ID" value="GAN05295.1"/>
    <property type="molecule type" value="Genomic_DNA"/>
</dbReference>
<dbReference type="InterPro" id="IPR001810">
    <property type="entry name" value="F-box_dom"/>
</dbReference>
<dbReference type="AlphaFoldDB" id="A0A0C9LUM7"/>
<sequence>MKAKLPPEFLQQVATYLSLQDCTHALYVCKLWFHTFQRSVYRKICIHNQHQLQQLIASLTQSYDMYQHSYHNGLMVREIYLLHEQPTSVLDLRYEEDQQQQQHVYLSQENFGLLAKLCPELEVLDFGIAQWQHLTLSAIKNPWKYLRYCAPIHYVDFAPRFLTIFSGTRLSHLHLSHQPEDLNELVGSLQHVPNLEHLTLEMNYNDNNTTLSLPLSNYLQQLHAHLPRLRSFNFIRTKTPYEESSVASHDPHFLSAFVKPCHTLQSLSLHGHVDSYLWFDFISSNYPHLQSLSLTQLTTSRFGAKWMWQNALVHMIQSLPLLKSLTLGGKNAPQLFSKGFAIELRKPTCSISDLYVDFQTYQAIESCQFLLLVQSYGLSQLKFLRMRVWEQIPGWSGVTSNLFYCKQLQTLELSLSKGLMDQFPFTPFLIDHFLGHLPQLENLTLVGANVQVTYNNYVDLDKGIFRLGKLELRQSKIENHEAVCMYLSFCCPQMHTFVLVKCEIERKRRQHSVLPSSNLNACSIPMPNSRLSRVTLSSFLIYLGTIQSNDYIGIELMTEQREQSIIVWCETIKTEGIQIYPSYSLCEDRDKNAELTDLYKMYGSPSTAALTPMPGNFTPNIGVITLHCKALLSGIALDNLKIPSKHFNV</sequence>